<evidence type="ECO:0000256" key="5">
    <source>
        <dbReference type="ARBA" id="ARBA00022475"/>
    </source>
</evidence>
<evidence type="ECO:0000256" key="7">
    <source>
        <dbReference type="ARBA" id="ARBA00022741"/>
    </source>
</evidence>
<evidence type="ECO:0000256" key="3">
    <source>
        <dbReference type="ARBA" id="ARBA00020019"/>
    </source>
</evidence>
<keyword evidence="10" id="KW-0131">Cell cycle</keyword>
<organism evidence="12">
    <name type="scientific">hydrothermal vent metagenome</name>
    <dbReference type="NCBI Taxonomy" id="652676"/>
    <lineage>
        <taxon>unclassified sequences</taxon>
        <taxon>metagenomes</taxon>
        <taxon>ecological metagenomes</taxon>
    </lineage>
</organism>
<dbReference type="EMBL" id="UOEE01000182">
    <property type="protein sequence ID" value="VAV94383.1"/>
    <property type="molecule type" value="Genomic_DNA"/>
</dbReference>
<dbReference type="InterPro" id="IPR003593">
    <property type="entry name" value="AAA+_ATPase"/>
</dbReference>
<evidence type="ECO:0000256" key="8">
    <source>
        <dbReference type="ARBA" id="ARBA00022840"/>
    </source>
</evidence>
<evidence type="ECO:0000256" key="10">
    <source>
        <dbReference type="ARBA" id="ARBA00023306"/>
    </source>
</evidence>
<keyword evidence="6" id="KW-0132">Cell division</keyword>
<dbReference type="AlphaFoldDB" id="A0A3B0SDG3"/>
<dbReference type="Pfam" id="PF00005">
    <property type="entry name" value="ABC_tran"/>
    <property type="match status" value="1"/>
</dbReference>
<evidence type="ECO:0000256" key="9">
    <source>
        <dbReference type="ARBA" id="ARBA00023136"/>
    </source>
</evidence>
<evidence type="ECO:0000259" key="11">
    <source>
        <dbReference type="PROSITE" id="PS50893"/>
    </source>
</evidence>
<dbReference type="GO" id="GO:0051301">
    <property type="term" value="P:cell division"/>
    <property type="evidence" value="ECO:0007669"/>
    <property type="project" value="UniProtKB-KW"/>
</dbReference>
<dbReference type="GO" id="GO:0005524">
    <property type="term" value="F:ATP binding"/>
    <property type="evidence" value="ECO:0007669"/>
    <property type="project" value="UniProtKB-KW"/>
</dbReference>
<evidence type="ECO:0000256" key="4">
    <source>
        <dbReference type="ARBA" id="ARBA00022448"/>
    </source>
</evidence>
<evidence type="ECO:0000313" key="12">
    <source>
        <dbReference type="EMBL" id="VAV94383.1"/>
    </source>
</evidence>
<dbReference type="InterPro" id="IPR017871">
    <property type="entry name" value="ABC_transporter-like_CS"/>
</dbReference>
<dbReference type="CDD" id="cd03255">
    <property type="entry name" value="ABC_MJ0796_LolCDE_FtsE"/>
    <property type="match status" value="1"/>
</dbReference>
<reference evidence="12" key="1">
    <citation type="submission" date="2018-06" db="EMBL/GenBank/DDBJ databases">
        <authorList>
            <person name="Zhirakovskaya E."/>
        </authorList>
    </citation>
    <scope>NUCLEOTIDE SEQUENCE</scope>
</reference>
<keyword evidence="5" id="KW-1003">Cell membrane</keyword>
<dbReference type="PANTHER" id="PTHR24220:SF470">
    <property type="entry name" value="CELL DIVISION ATP-BINDING PROTEIN FTSE"/>
    <property type="match status" value="1"/>
</dbReference>
<dbReference type="GO" id="GO:0022857">
    <property type="term" value="F:transmembrane transporter activity"/>
    <property type="evidence" value="ECO:0007669"/>
    <property type="project" value="TreeGrafter"/>
</dbReference>
<dbReference type="PROSITE" id="PS00211">
    <property type="entry name" value="ABC_TRANSPORTER_1"/>
    <property type="match status" value="1"/>
</dbReference>
<accession>A0A3B0SDG3</accession>
<sequence length="244" mass="26462">MKSRSTPLLDADNSAPVVLSMSHVGLRYDNGPEILSDLNLTLQPGSFSFLTGPSGAGKTSLLKLIYLALQPSRGFVHLFGQDTSMASRDELAFLRRKIGVVFQGFGLLNHLSVFENVALPLRITGRSHASYEDDIQDLLHWVGLGQALDVSPATLSGGEKQRVAIARAVVAKPELLIADEPTGNVDPEMGKRLMRLFVELNRLGSTVLIATHDMSLVKAGQADTYTLRDGELRLDRAKKQGASK</sequence>
<dbReference type="InterPro" id="IPR027417">
    <property type="entry name" value="P-loop_NTPase"/>
</dbReference>
<evidence type="ECO:0000256" key="2">
    <source>
        <dbReference type="ARBA" id="ARBA00005417"/>
    </source>
</evidence>
<dbReference type="InterPro" id="IPR003439">
    <property type="entry name" value="ABC_transporter-like_ATP-bd"/>
</dbReference>
<proteinExistence type="inferred from homology"/>
<evidence type="ECO:0000256" key="1">
    <source>
        <dbReference type="ARBA" id="ARBA00004202"/>
    </source>
</evidence>
<dbReference type="GO" id="GO:0016887">
    <property type="term" value="F:ATP hydrolysis activity"/>
    <property type="evidence" value="ECO:0007669"/>
    <property type="project" value="InterPro"/>
</dbReference>
<comment type="similarity">
    <text evidence="2">Belongs to the ABC transporter superfamily.</text>
</comment>
<dbReference type="FunFam" id="3.40.50.300:FF:000056">
    <property type="entry name" value="Cell division ATP-binding protein FtsE"/>
    <property type="match status" value="1"/>
</dbReference>
<protein>
    <recommendedName>
        <fullName evidence="3">Cell division ATP-binding protein FtsE</fullName>
    </recommendedName>
</protein>
<dbReference type="GO" id="GO:0005886">
    <property type="term" value="C:plasma membrane"/>
    <property type="evidence" value="ECO:0007669"/>
    <property type="project" value="UniProtKB-SubCell"/>
</dbReference>
<keyword evidence="9" id="KW-0472">Membrane</keyword>
<evidence type="ECO:0000256" key="6">
    <source>
        <dbReference type="ARBA" id="ARBA00022618"/>
    </source>
</evidence>
<feature type="domain" description="ABC transporter" evidence="11">
    <location>
        <begin position="19"/>
        <end position="244"/>
    </location>
</feature>
<dbReference type="InterPro" id="IPR015854">
    <property type="entry name" value="ABC_transpr_LolD-like"/>
</dbReference>
<dbReference type="NCBIfam" id="TIGR02673">
    <property type="entry name" value="FtsE"/>
    <property type="match status" value="1"/>
</dbReference>
<dbReference type="SMART" id="SM00382">
    <property type="entry name" value="AAA"/>
    <property type="match status" value="1"/>
</dbReference>
<dbReference type="InterPro" id="IPR005286">
    <property type="entry name" value="Cell_div_FtsE"/>
</dbReference>
<dbReference type="PROSITE" id="PS50893">
    <property type="entry name" value="ABC_TRANSPORTER_2"/>
    <property type="match status" value="1"/>
</dbReference>
<comment type="subcellular location">
    <subcellularLocation>
        <location evidence="1">Cell membrane</location>
        <topology evidence="1">Peripheral membrane protein</topology>
    </subcellularLocation>
</comment>
<gene>
    <name evidence="12" type="ORF">MNBD_ALPHA06-2274</name>
</gene>
<keyword evidence="4" id="KW-0813">Transport</keyword>
<dbReference type="SUPFAM" id="SSF52540">
    <property type="entry name" value="P-loop containing nucleoside triphosphate hydrolases"/>
    <property type="match status" value="1"/>
</dbReference>
<dbReference type="Gene3D" id="3.40.50.300">
    <property type="entry name" value="P-loop containing nucleotide triphosphate hydrolases"/>
    <property type="match status" value="1"/>
</dbReference>
<keyword evidence="8" id="KW-0067">ATP-binding</keyword>
<keyword evidence="7" id="KW-0547">Nucleotide-binding</keyword>
<dbReference type="PANTHER" id="PTHR24220">
    <property type="entry name" value="IMPORT ATP-BINDING PROTEIN"/>
    <property type="match status" value="1"/>
</dbReference>
<dbReference type="InterPro" id="IPR017911">
    <property type="entry name" value="MacB-like_ATP-bd"/>
</dbReference>
<name>A0A3B0SDG3_9ZZZZ</name>